<name>A0A5D3E3G0_CUCMM</name>
<gene>
    <name evidence="1" type="ORF">E5676_scaffold3344G00050</name>
</gene>
<evidence type="ECO:0000313" key="2">
    <source>
        <dbReference type="Proteomes" id="UP000321947"/>
    </source>
</evidence>
<dbReference type="Proteomes" id="UP000321947">
    <property type="component" value="Unassembled WGS sequence"/>
</dbReference>
<protein>
    <submittedName>
        <fullName evidence="1">Uncharacterized protein</fullName>
    </submittedName>
</protein>
<sequence length="137" mass="14959">MTTRPIAHKYREGKVKRTLKREFKNGVVSSGFGSGHTASLVLGVSVWCGGLHFSPSRTSRPVGMFRSLAPGGARAGAWPCAALLFARTRGDLIGARRYQSLGRGRTEDAFDGRFGLHSDRPAPGQRRFCFRYSSDPS</sequence>
<accession>A0A5D3E3G0</accession>
<reference evidence="1 2" key="1">
    <citation type="submission" date="2019-08" db="EMBL/GenBank/DDBJ databases">
        <title>Draft genome sequences of two oriental melons (Cucumis melo L. var makuwa).</title>
        <authorList>
            <person name="Kwon S.-Y."/>
        </authorList>
    </citation>
    <scope>NUCLEOTIDE SEQUENCE [LARGE SCALE GENOMIC DNA]</scope>
    <source>
        <strain evidence="2">cv. Chang Bougi</strain>
        <tissue evidence="1">Leaf</tissue>
    </source>
</reference>
<dbReference type="AlphaFoldDB" id="A0A5D3E3G0"/>
<comment type="caution">
    <text evidence="1">The sequence shown here is derived from an EMBL/GenBank/DDBJ whole genome shotgun (WGS) entry which is preliminary data.</text>
</comment>
<dbReference type="EMBL" id="SSTD01000671">
    <property type="protein sequence ID" value="TYK30328.1"/>
    <property type="molecule type" value="Genomic_DNA"/>
</dbReference>
<proteinExistence type="predicted"/>
<evidence type="ECO:0000313" key="1">
    <source>
        <dbReference type="EMBL" id="TYK30328.1"/>
    </source>
</evidence>
<organism evidence="1 2">
    <name type="scientific">Cucumis melo var. makuwa</name>
    <name type="common">Oriental melon</name>
    <dbReference type="NCBI Taxonomy" id="1194695"/>
    <lineage>
        <taxon>Eukaryota</taxon>
        <taxon>Viridiplantae</taxon>
        <taxon>Streptophyta</taxon>
        <taxon>Embryophyta</taxon>
        <taxon>Tracheophyta</taxon>
        <taxon>Spermatophyta</taxon>
        <taxon>Magnoliopsida</taxon>
        <taxon>eudicotyledons</taxon>
        <taxon>Gunneridae</taxon>
        <taxon>Pentapetalae</taxon>
        <taxon>rosids</taxon>
        <taxon>fabids</taxon>
        <taxon>Cucurbitales</taxon>
        <taxon>Cucurbitaceae</taxon>
        <taxon>Benincaseae</taxon>
        <taxon>Cucumis</taxon>
    </lineage>
</organism>